<feature type="region of interest" description="Disordered" evidence="1">
    <location>
        <begin position="298"/>
        <end position="358"/>
    </location>
</feature>
<dbReference type="EMBL" id="BAAAHH010000052">
    <property type="protein sequence ID" value="GAA0967860.1"/>
    <property type="molecule type" value="Genomic_DNA"/>
</dbReference>
<evidence type="ECO:0008006" key="4">
    <source>
        <dbReference type="Google" id="ProtNLM"/>
    </source>
</evidence>
<organism evidence="2 3">
    <name type="scientific">Actinocorallia libanotica</name>
    <dbReference type="NCBI Taxonomy" id="46162"/>
    <lineage>
        <taxon>Bacteria</taxon>
        <taxon>Bacillati</taxon>
        <taxon>Actinomycetota</taxon>
        <taxon>Actinomycetes</taxon>
        <taxon>Streptosporangiales</taxon>
        <taxon>Thermomonosporaceae</taxon>
        <taxon>Actinocorallia</taxon>
    </lineage>
</organism>
<name>A0ABP4CEZ9_9ACTN</name>
<proteinExistence type="predicted"/>
<keyword evidence="3" id="KW-1185">Reference proteome</keyword>
<evidence type="ECO:0000313" key="2">
    <source>
        <dbReference type="EMBL" id="GAA0967860.1"/>
    </source>
</evidence>
<feature type="compositionally biased region" description="Pro residues" evidence="1">
    <location>
        <begin position="327"/>
        <end position="352"/>
    </location>
</feature>
<comment type="caution">
    <text evidence="2">The sequence shown here is derived from an EMBL/GenBank/DDBJ whole genome shotgun (WGS) entry which is preliminary data.</text>
</comment>
<reference evidence="3" key="1">
    <citation type="journal article" date="2019" name="Int. J. Syst. Evol. Microbiol.">
        <title>The Global Catalogue of Microorganisms (GCM) 10K type strain sequencing project: providing services to taxonomists for standard genome sequencing and annotation.</title>
        <authorList>
            <consortium name="The Broad Institute Genomics Platform"/>
            <consortium name="The Broad Institute Genome Sequencing Center for Infectious Disease"/>
            <person name="Wu L."/>
            <person name="Ma J."/>
        </authorList>
    </citation>
    <scope>NUCLEOTIDE SEQUENCE [LARGE SCALE GENOMIC DNA]</scope>
    <source>
        <strain evidence="3">JCM 10696</strain>
    </source>
</reference>
<feature type="compositionally biased region" description="Basic and acidic residues" evidence="1">
    <location>
        <begin position="306"/>
        <end position="321"/>
    </location>
</feature>
<dbReference type="InterPro" id="IPR043740">
    <property type="entry name" value="DUF5685"/>
</dbReference>
<protein>
    <recommendedName>
        <fullName evidence="4">Regulatory protein</fullName>
    </recommendedName>
</protein>
<accession>A0ABP4CEZ9</accession>
<dbReference type="Proteomes" id="UP001500665">
    <property type="component" value="Unassembled WGS sequence"/>
</dbReference>
<gene>
    <name evidence="2" type="ORF">GCM10009550_72360</name>
</gene>
<sequence>MFGVVRPCQHGMCSTLFKDWMAHLCGLCLTLRDEHGHRARLVTNYDGLLVSVLTEAQAPAASPRRKARACALRGFKGADVVAARAEGARLAAAVSLLLAAGKTRDHIADGDGPYARRPVAAPAARMADRWDAAGGATGAGLGIDAAVLRDAVARQAVLEGVTGRTLLELVEPTETAVAAAFAHTAVLAGRPENAEPLAEAGRFFGRLAHLLDAVEDLPADHAAGAFNPLVATDTPLREARRLCDASLHGLRLALADAAFEDRSLVTALLERETRKAVDRTFRGHPYAVLDEPAASARGGLPLLPVVDRHPSDRHPSDRHPSDQYPPGQYPPPGHQPPPGHYPPPGQMPPGFKPPSRRQRPGCGPELCLAGAAVGCTCGLWRPEWSEYHGAPCSDRCVCSRCDGCDGCGECCNCCSCCGGDGDGGGGCCDCDCGCDC</sequence>
<evidence type="ECO:0000313" key="3">
    <source>
        <dbReference type="Proteomes" id="UP001500665"/>
    </source>
</evidence>
<dbReference type="RefSeq" id="WP_344246806.1">
    <property type="nucleotide sequence ID" value="NZ_BAAAHH010000052.1"/>
</dbReference>
<evidence type="ECO:0000256" key="1">
    <source>
        <dbReference type="SAM" id="MobiDB-lite"/>
    </source>
</evidence>
<dbReference type="Pfam" id="PF18937">
    <property type="entry name" value="DUF5685"/>
    <property type="match status" value="1"/>
</dbReference>